<keyword evidence="3" id="KW-1185">Reference proteome</keyword>
<evidence type="ECO:0000313" key="2">
    <source>
        <dbReference type="EMBL" id="KAJ1917934.1"/>
    </source>
</evidence>
<dbReference type="GO" id="GO:0003677">
    <property type="term" value="F:DNA binding"/>
    <property type="evidence" value="ECO:0007669"/>
    <property type="project" value="UniProtKB-KW"/>
</dbReference>
<dbReference type="Gene3D" id="3.80.10.10">
    <property type="entry name" value="Ribonuclease Inhibitor"/>
    <property type="match status" value="3"/>
</dbReference>
<dbReference type="GO" id="GO:0005737">
    <property type="term" value="C:cytoplasm"/>
    <property type="evidence" value="ECO:0007669"/>
    <property type="project" value="TreeGrafter"/>
</dbReference>
<dbReference type="SUPFAM" id="SSF52047">
    <property type="entry name" value="RNI-like"/>
    <property type="match status" value="1"/>
</dbReference>
<protein>
    <submittedName>
        <fullName evidence="2">UV-damaged DNA-binding protein rad7</fullName>
    </submittedName>
</protein>
<sequence>MSFRPNSRGGRRRRSGGVGGSQNANDGTGSRVRGPNSALTSFLQELGVNANEIRLNAERRQAEIEAAAIEEQERVNEEEGEGEAQVDSSNGDHQEVVAGNGDNDDDDQDMVEITINTRRSSRRLSGKAPQNGMSEIAGTSGTSKGKTKKRKKAKPDSDYENNNDDGNDDEGDDFNDKPGTNNGLGHGLNKSSARKGGKIYLCDMCGTRFLCRENTSGQHRVNQRMLCIPCKRSVEKANNQNKDSSTTAAGKSANRGGRGTAGSGLKRPRRKLKKTVEGLLELDTGLPSLQELCIRQVGKHIHDISGFGDITENSINKVCKIICKMRELTNETVKLFLNENRTHVRLYDCTKLDGVGLRMVAQFSPAASELQLNFCGQMRDNDLLYYARIMPNLEVVKLHGPFLVSDDEGFVKFFEILGPRLKEFSIGAARFGPTAMEGLVRYCTNLKKLEIADCPEVGDDCIKLLAAGSLDNQNKDDSEPTSSSSLSSSSPLVRDGKDSTLSKSKGKEKAVDTSTTTGDDDNTNNKSNSDDNKFENGTNGVILTPLNNLKSLEIKHNGKPITTPTLIKVLETIGSGLTTLAISQSKNIDDVLLTDGVLACCPRLTKFFLEGCPKVSSEACATFFSLWREKRATYNSGLRAQNHGALDTNINQMVVASSSSRDRLNDLPSSPYPEGLISLSFKRCTSFSDDVIIQLVLHSGNTLEYLNLHSLDENISERGLMALAGISLPAVIYDDDLLDILEEEHEKEQEGEELPEPFDEDSDIVKYKMKELRIQKEDEEQRKAKELSLPGCPRLEYLNVSFVRAVTDEVLDKIVKHCPHLKVIEVWGCSKVSAYTPKREGLKYIGRESDTL</sequence>
<dbReference type="InterPro" id="IPR050648">
    <property type="entry name" value="F-box_LRR-repeat"/>
</dbReference>
<proteinExistence type="predicted"/>
<feature type="region of interest" description="Disordered" evidence="1">
    <location>
        <begin position="66"/>
        <end position="192"/>
    </location>
</feature>
<evidence type="ECO:0000313" key="3">
    <source>
        <dbReference type="Proteomes" id="UP001150538"/>
    </source>
</evidence>
<dbReference type="PANTHER" id="PTHR13382:SF69">
    <property type="entry name" value="FI18408P1"/>
    <property type="match status" value="1"/>
</dbReference>
<reference evidence="2" key="1">
    <citation type="submission" date="2022-07" db="EMBL/GenBank/DDBJ databases">
        <title>Phylogenomic reconstructions and comparative analyses of Kickxellomycotina fungi.</title>
        <authorList>
            <person name="Reynolds N.K."/>
            <person name="Stajich J.E."/>
            <person name="Barry K."/>
            <person name="Grigoriev I.V."/>
            <person name="Crous P."/>
            <person name="Smith M.E."/>
        </authorList>
    </citation>
    <scope>NUCLEOTIDE SEQUENCE</scope>
    <source>
        <strain evidence="2">NBRC 100468</strain>
    </source>
</reference>
<feature type="region of interest" description="Disordered" evidence="1">
    <location>
        <begin position="472"/>
        <end position="537"/>
    </location>
</feature>
<feature type="region of interest" description="Disordered" evidence="1">
    <location>
        <begin position="1"/>
        <end position="38"/>
    </location>
</feature>
<dbReference type="InterPro" id="IPR032675">
    <property type="entry name" value="LRR_dom_sf"/>
</dbReference>
<gene>
    <name evidence="2" type="primary">RAD7</name>
    <name evidence="2" type="ORF">H4219_002927</name>
</gene>
<name>A0A9W8DU50_9FUNG</name>
<dbReference type="OrthoDB" id="421226at2759"/>
<dbReference type="InterPro" id="IPR006553">
    <property type="entry name" value="Leu-rich_rpt_Cys-con_subtyp"/>
</dbReference>
<evidence type="ECO:0000256" key="1">
    <source>
        <dbReference type="SAM" id="MobiDB-lite"/>
    </source>
</evidence>
<dbReference type="AlphaFoldDB" id="A0A9W8DU50"/>
<dbReference type="Proteomes" id="UP001150538">
    <property type="component" value="Unassembled WGS sequence"/>
</dbReference>
<feature type="compositionally biased region" description="Basic and acidic residues" evidence="1">
    <location>
        <begin position="494"/>
        <end position="511"/>
    </location>
</feature>
<comment type="caution">
    <text evidence="2">The sequence shown here is derived from an EMBL/GenBank/DDBJ whole genome shotgun (WGS) entry which is preliminary data.</text>
</comment>
<accession>A0A9W8DU50</accession>
<feature type="region of interest" description="Disordered" evidence="1">
    <location>
        <begin position="237"/>
        <end position="270"/>
    </location>
</feature>
<dbReference type="PANTHER" id="PTHR13382">
    <property type="entry name" value="MITOCHONDRIAL ATP SYNTHASE COUPLING FACTOR B"/>
    <property type="match status" value="1"/>
</dbReference>
<feature type="compositionally biased region" description="Acidic residues" evidence="1">
    <location>
        <begin position="158"/>
        <end position="173"/>
    </location>
</feature>
<dbReference type="SMART" id="SM00367">
    <property type="entry name" value="LRR_CC"/>
    <property type="match status" value="5"/>
</dbReference>
<organism evidence="2 3">
    <name type="scientific">Mycoemilia scoparia</name>
    <dbReference type="NCBI Taxonomy" id="417184"/>
    <lineage>
        <taxon>Eukaryota</taxon>
        <taxon>Fungi</taxon>
        <taxon>Fungi incertae sedis</taxon>
        <taxon>Zoopagomycota</taxon>
        <taxon>Kickxellomycotina</taxon>
        <taxon>Kickxellomycetes</taxon>
        <taxon>Kickxellales</taxon>
        <taxon>Kickxellaceae</taxon>
        <taxon>Mycoemilia</taxon>
    </lineage>
</organism>
<dbReference type="EMBL" id="JANBPU010000058">
    <property type="protein sequence ID" value="KAJ1917934.1"/>
    <property type="molecule type" value="Genomic_DNA"/>
</dbReference>
<keyword evidence="2" id="KW-0238">DNA-binding</keyword>
<feature type="compositionally biased region" description="Polar residues" evidence="1">
    <location>
        <begin position="237"/>
        <end position="249"/>
    </location>
</feature>